<evidence type="ECO:0000256" key="1">
    <source>
        <dbReference type="SAM" id="SignalP"/>
    </source>
</evidence>
<dbReference type="PANTHER" id="PTHR37691">
    <property type="entry name" value="BLR3518 PROTEIN"/>
    <property type="match status" value="1"/>
</dbReference>
<sequence>MRKIVLIVAGMLTGIMLSPAAWAQMGMDGPEPKVVYHVDYPGVRRFSAQLTSTYNMVQHYENQLIDSDVRIVANSFGVRYFTDKPLEGTPFEAGEELKEQREELRGRVKSMMSTYDVEVAICDITREQLGLSKDDFYEGVTFVDSGVVEVARLQQEGFAYVKAE</sequence>
<dbReference type="RefSeq" id="WP_054964798.1">
    <property type="nucleotide sequence ID" value="NZ_FMUN01000007.1"/>
</dbReference>
<dbReference type="InterPro" id="IPR003787">
    <property type="entry name" value="Sulphur_relay_DsrE/F-like"/>
</dbReference>
<dbReference type="Pfam" id="PF02635">
    <property type="entry name" value="DsrE"/>
    <property type="match status" value="1"/>
</dbReference>
<dbReference type="EMBL" id="FMUN01000007">
    <property type="protein sequence ID" value="SCY54201.1"/>
    <property type="molecule type" value="Genomic_DNA"/>
</dbReference>
<dbReference type="OrthoDB" id="14053at2"/>
<dbReference type="InterPro" id="IPR027396">
    <property type="entry name" value="DsrEFH-like"/>
</dbReference>
<feature type="chain" id="PRO_5010433353" evidence="1">
    <location>
        <begin position="24"/>
        <end position="164"/>
    </location>
</feature>
<gene>
    <name evidence="2" type="ORF">SAMN05661077_2418</name>
</gene>
<name>A0A0P9C8T3_9GAMM</name>
<keyword evidence="3" id="KW-1185">Reference proteome</keyword>
<protein>
    <submittedName>
        <fullName evidence="2">Uncharacterized protein</fullName>
    </submittedName>
</protein>
<dbReference type="PANTHER" id="PTHR37691:SF1">
    <property type="entry name" value="BLR3518 PROTEIN"/>
    <property type="match status" value="1"/>
</dbReference>
<proteinExistence type="predicted"/>
<organism evidence="2 3">
    <name type="scientific">Thiohalorhabdus denitrificans</name>
    <dbReference type="NCBI Taxonomy" id="381306"/>
    <lineage>
        <taxon>Bacteria</taxon>
        <taxon>Pseudomonadati</taxon>
        <taxon>Pseudomonadota</taxon>
        <taxon>Gammaproteobacteria</taxon>
        <taxon>Thiohalorhabdales</taxon>
        <taxon>Thiohalorhabdaceae</taxon>
        <taxon>Thiohalorhabdus</taxon>
    </lineage>
</organism>
<evidence type="ECO:0000313" key="3">
    <source>
        <dbReference type="Proteomes" id="UP000183104"/>
    </source>
</evidence>
<keyword evidence="1" id="KW-0732">Signal</keyword>
<dbReference type="Proteomes" id="UP000183104">
    <property type="component" value="Unassembled WGS sequence"/>
</dbReference>
<accession>A0A0P9C8T3</accession>
<evidence type="ECO:0000313" key="2">
    <source>
        <dbReference type="EMBL" id="SCY54201.1"/>
    </source>
</evidence>
<reference evidence="3" key="1">
    <citation type="submission" date="2016-10" db="EMBL/GenBank/DDBJ databases">
        <authorList>
            <person name="Varghese N."/>
        </authorList>
    </citation>
    <scope>NUCLEOTIDE SEQUENCE [LARGE SCALE GENOMIC DNA]</scope>
    <source>
        <strain evidence="3">HL 19</strain>
    </source>
</reference>
<dbReference type="AlphaFoldDB" id="A0A0P9C8T3"/>
<dbReference type="SUPFAM" id="SSF75169">
    <property type="entry name" value="DsrEFH-like"/>
    <property type="match status" value="1"/>
</dbReference>
<dbReference type="Gene3D" id="3.40.1260.10">
    <property type="entry name" value="DsrEFH-like"/>
    <property type="match status" value="1"/>
</dbReference>
<dbReference type="STRING" id="381306.AN478_01250"/>
<feature type="signal peptide" evidence="1">
    <location>
        <begin position="1"/>
        <end position="23"/>
    </location>
</feature>